<evidence type="ECO:0000313" key="1">
    <source>
        <dbReference type="EMBL" id="EGG18005.1"/>
    </source>
</evidence>
<proteinExistence type="predicted"/>
<dbReference type="Proteomes" id="UP000007797">
    <property type="component" value="Unassembled WGS sequence"/>
</dbReference>
<dbReference type="RefSeq" id="XP_004356898.1">
    <property type="nucleotide sequence ID" value="XM_004356844.1"/>
</dbReference>
<keyword evidence="2" id="KW-1185">Reference proteome</keyword>
<dbReference type="KEGG" id="dfa:DFA_06671"/>
<evidence type="ECO:0000313" key="2">
    <source>
        <dbReference type="Proteomes" id="UP000007797"/>
    </source>
</evidence>
<name>F4Q1Y5_CACFS</name>
<dbReference type="AlphaFoldDB" id="F4Q1Y5"/>
<reference evidence="2" key="1">
    <citation type="journal article" date="2011" name="Genome Res.">
        <title>Phylogeny-wide analysis of social amoeba genomes highlights ancient origins for complex intercellular communication.</title>
        <authorList>
            <person name="Heidel A.J."/>
            <person name="Lawal H.M."/>
            <person name="Felder M."/>
            <person name="Schilde C."/>
            <person name="Helps N.R."/>
            <person name="Tunggal B."/>
            <person name="Rivero F."/>
            <person name="John U."/>
            <person name="Schleicher M."/>
            <person name="Eichinger L."/>
            <person name="Platzer M."/>
            <person name="Noegel A.A."/>
            <person name="Schaap P."/>
            <person name="Gloeckner G."/>
        </authorList>
    </citation>
    <scope>NUCLEOTIDE SEQUENCE [LARGE SCALE GENOMIC DNA]</scope>
    <source>
        <strain evidence="2">SH3</strain>
    </source>
</reference>
<organism evidence="1 2">
    <name type="scientific">Cavenderia fasciculata</name>
    <name type="common">Slime mold</name>
    <name type="synonym">Dictyostelium fasciculatum</name>
    <dbReference type="NCBI Taxonomy" id="261658"/>
    <lineage>
        <taxon>Eukaryota</taxon>
        <taxon>Amoebozoa</taxon>
        <taxon>Evosea</taxon>
        <taxon>Eumycetozoa</taxon>
        <taxon>Dictyostelia</taxon>
        <taxon>Acytosteliales</taxon>
        <taxon>Cavenderiaceae</taxon>
        <taxon>Cavenderia</taxon>
    </lineage>
</organism>
<sequence>MIFNSFSKLGFSLKQSTTTSSSSTILGQKPMMNYQSENSTTFARFTKPYWSNW</sequence>
<dbReference type="GeneID" id="14870055"/>
<protein>
    <submittedName>
        <fullName evidence="1">Uncharacterized protein</fullName>
    </submittedName>
</protein>
<gene>
    <name evidence="1" type="ORF">DFA_06671</name>
</gene>
<accession>F4Q1Y5</accession>
<dbReference type="EMBL" id="GL883020">
    <property type="protein sequence ID" value="EGG18005.1"/>
    <property type="molecule type" value="Genomic_DNA"/>
</dbReference>